<proteinExistence type="predicted"/>
<dbReference type="Pfam" id="PF11751">
    <property type="entry name" value="PorP_SprF"/>
    <property type="match status" value="1"/>
</dbReference>
<gene>
    <name evidence="2" type="ORF">D0C36_21145</name>
</gene>
<dbReference type="OrthoDB" id="1186563at2"/>
<keyword evidence="1" id="KW-0732">Signal</keyword>
<comment type="caution">
    <text evidence="2">The sequence shown here is derived from an EMBL/GenBank/DDBJ whole genome shotgun (WGS) entry which is preliminary data.</text>
</comment>
<evidence type="ECO:0000313" key="2">
    <source>
        <dbReference type="EMBL" id="RFZ90307.1"/>
    </source>
</evidence>
<reference evidence="2 3" key="1">
    <citation type="submission" date="2018-08" db="EMBL/GenBank/DDBJ databases">
        <title>Mucilaginibacter sp. MYSH2.</title>
        <authorList>
            <person name="Seo T."/>
        </authorList>
    </citation>
    <scope>NUCLEOTIDE SEQUENCE [LARGE SCALE GENOMIC DNA]</scope>
    <source>
        <strain evidence="2 3">MYSH2</strain>
    </source>
</reference>
<evidence type="ECO:0000256" key="1">
    <source>
        <dbReference type="SAM" id="SignalP"/>
    </source>
</evidence>
<dbReference type="InterPro" id="IPR019861">
    <property type="entry name" value="PorP/SprF_Bacteroidetes"/>
</dbReference>
<dbReference type="Proteomes" id="UP000264217">
    <property type="component" value="Unassembled WGS sequence"/>
</dbReference>
<protein>
    <submittedName>
        <fullName evidence="2">Type IX secretion system membrane protein PorP/SprF</fullName>
    </submittedName>
</protein>
<feature type="chain" id="PRO_5016795024" evidence="1">
    <location>
        <begin position="24"/>
        <end position="335"/>
    </location>
</feature>
<accession>A0A372NNW6</accession>
<name>A0A372NNW6_9SPHI</name>
<dbReference type="EMBL" id="QWDC01000004">
    <property type="protein sequence ID" value="RFZ90307.1"/>
    <property type="molecule type" value="Genomic_DNA"/>
</dbReference>
<keyword evidence="3" id="KW-1185">Reference proteome</keyword>
<evidence type="ECO:0000313" key="3">
    <source>
        <dbReference type="Proteomes" id="UP000264217"/>
    </source>
</evidence>
<sequence>MKNKIMIMIAVLLQVGAANRLFAQIDPHFSQYYAYPMYLNPALTGVFNGDARVTGNFKNQYASINNAYQTGAVSADFRPTDRVGVGVNILNQAAGDIGYNYFSAYGSFAYNIAVSNDGYKKVSFGVQAGVINRFFDANKAQYGSQFNPASGFDPTLPSNENFLNTNATIFDAGAGVFYYDGDPSHTANFFGGFGVSHLARSKDPIAMASNTSSAARLPMRYTAHAGIRLRINESFDLVPHAVYIKQQKAEEKAAGAYSEFKIDGDKGLILGAMYRFKDAAVANVGYHFNNLIIGASYDFNTTQTRSAFGQGGMELSISYVFRRRVQEPEPICPRL</sequence>
<organism evidence="2 3">
    <name type="scientific">Mucilaginibacter conchicola</name>
    <dbReference type="NCBI Taxonomy" id="2303333"/>
    <lineage>
        <taxon>Bacteria</taxon>
        <taxon>Pseudomonadati</taxon>
        <taxon>Bacteroidota</taxon>
        <taxon>Sphingobacteriia</taxon>
        <taxon>Sphingobacteriales</taxon>
        <taxon>Sphingobacteriaceae</taxon>
        <taxon>Mucilaginibacter</taxon>
    </lineage>
</organism>
<dbReference type="RefSeq" id="WP_117393721.1">
    <property type="nucleotide sequence ID" value="NZ_QWDC01000004.1"/>
</dbReference>
<dbReference type="AlphaFoldDB" id="A0A372NNW6"/>
<dbReference type="NCBIfam" id="TIGR03519">
    <property type="entry name" value="T9SS_PorP_fam"/>
    <property type="match status" value="1"/>
</dbReference>
<feature type="signal peptide" evidence="1">
    <location>
        <begin position="1"/>
        <end position="23"/>
    </location>
</feature>